<reference evidence="5 6" key="1">
    <citation type="journal article" date="2016" name="Mol. Biol. Evol.">
        <title>Comparative Genomics of Early-Diverging Mushroom-Forming Fungi Provides Insights into the Origins of Lignocellulose Decay Capabilities.</title>
        <authorList>
            <person name="Nagy L.G."/>
            <person name="Riley R."/>
            <person name="Tritt A."/>
            <person name="Adam C."/>
            <person name="Daum C."/>
            <person name="Floudas D."/>
            <person name="Sun H."/>
            <person name="Yadav J.S."/>
            <person name="Pangilinan J."/>
            <person name="Larsson K.H."/>
            <person name="Matsuura K."/>
            <person name="Barry K."/>
            <person name="Labutti K."/>
            <person name="Kuo R."/>
            <person name="Ohm R.A."/>
            <person name="Bhattacharya S.S."/>
            <person name="Shirouzu T."/>
            <person name="Yoshinaga Y."/>
            <person name="Martin F.M."/>
            <person name="Grigoriev I.V."/>
            <person name="Hibbett D.S."/>
        </authorList>
    </citation>
    <scope>NUCLEOTIDE SEQUENCE [LARGE SCALE GENOMIC DNA]</scope>
    <source>
        <strain evidence="5 6">HHB12029</strain>
    </source>
</reference>
<dbReference type="GO" id="GO:0019888">
    <property type="term" value="F:protein phosphatase regulator activity"/>
    <property type="evidence" value="ECO:0007669"/>
    <property type="project" value="TreeGrafter"/>
</dbReference>
<keyword evidence="6" id="KW-1185">Reference proteome</keyword>
<organism evidence="5 6">
    <name type="scientific">Exidia glandulosa HHB12029</name>
    <dbReference type="NCBI Taxonomy" id="1314781"/>
    <lineage>
        <taxon>Eukaryota</taxon>
        <taxon>Fungi</taxon>
        <taxon>Dikarya</taxon>
        <taxon>Basidiomycota</taxon>
        <taxon>Agaricomycotina</taxon>
        <taxon>Agaricomycetes</taxon>
        <taxon>Auriculariales</taxon>
        <taxon>Exidiaceae</taxon>
        <taxon>Exidia</taxon>
    </lineage>
</organism>
<evidence type="ECO:0000313" key="6">
    <source>
        <dbReference type="Proteomes" id="UP000077266"/>
    </source>
</evidence>
<feature type="repeat" description="HEAT" evidence="3">
    <location>
        <begin position="561"/>
        <end position="593"/>
    </location>
</feature>
<dbReference type="STRING" id="1314781.A0A165PPQ1"/>
<dbReference type="PANTHER" id="PTHR10648">
    <property type="entry name" value="SERINE/THREONINE-PROTEIN PHOSPHATASE PP2A 65 KDA REGULATORY SUBUNIT"/>
    <property type="match status" value="1"/>
</dbReference>
<dbReference type="FunCoup" id="A0A165PPQ1">
    <property type="interactions" value="131"/>
</dbReference>
<dbReference type="InParanoid" id="A0A165PPQ1"/>
<evidence type="ECO:0000256" key="2">
    <source>
        <dbReference type="ARBA" id="ARBA00038332"/>
    </source>
</evidence>
<comment type="similarity">
    <text evidence="2">Belongs to the phosphatase 2A regulatory subunit A family.</text>
</comment>
<name>A0A165PPQ1_EXIGL</name>
<feature type="repeat" description="HEAT" evidence="3">
    <location>
        <begin position="321"/>
        <end position="359"/>
    </location>
</feature>
<evidence type="ECO:0000256" key="1">
    <source>
        <dbReference type="ARBA" id="ARBA00022737"/>
    </source>
</evidence>
<feature type="repeat" description="HEAT" evidence="3">
    <location>
        <begin position="360"/>
        <end position="383"/>
    </location>
</feature>
<dbReference type="GO" id="GO:0000159">
    <property type="term" value="C:protein phosphatase type 2A complex"/>
    <property type="evidence" value="ECO:0007669"/>
    <property type="project" value="TreeGrafter"/>
</dbReference>
<dbReference type="EMBL" id="KV425888">
    <property type="protein sequence ID" value="KZW02489.1"/>
    <property type="molecule type" value="Genomic_DNA"/>
</dbReference>
<dbReference type="AlphaFoldDB" id="A0A165PPQ1"/>
<dbReference type="GO" id="GO:0005634">
    <property type="term" value="C:nucleus"/>
    <property type="evidence" value="ECO:0007669"/>
    <property type="project" value="UniProtKB-ARBA"/>
</dbReference>
<dbReference type="InterPro" id="IPR051023">
    <property type="entry name" value="PP2A_Regulatory_Subunit_A"/>
</dbReference>
<sequence length="593" mass="65982">MDMNADELYPIAILMDELKSEDVERRLNAIHRISTIALALGPERARDELIPFLQDSVDDEDEVLLALAAELGQSFEDYLGGPDFAYLLLGPLETLAAVEETLVRDKATESATKIAGVLNQQQLEEYFVPLLKRLSQGEWFTSRTSSASLYSPIYERVSDQIKEEMRRGFTALANDDTPMVRRAAGKWLGPFVEKIAKEHILTDALPIYRKLANDDQDSVRLLTIQDLIVIAKKLGPKDTKEQLLGQLRSSVSDKSWRVRYMVANHFVELAEAVGSEIVNEELVVAFVQLLKDNEAEVRTAGAGQIPGFAKLVDREIIVSKILPCVRDLASDSSQHVRAALALHVTGLAALVGKESTVDDLLPIFLQLLKDEFPDVRLNIIGKLDVDTCQVIGVELLSSSLLPAIYELAEDKQWRVRQAIIEYIPLLATQLGKPFFDDQLSALCLAWLGDNVYSIRESAIQNLKKLTAVFGEDWARTQVLPKLVSMGQHPNYLFRITAVLAIPVIAPILSQESNQELMAKVLFPLMTDPIPNIRFNVAKSLEVMAQQVAQTPEGCELGRASIIPAVERLKNDSDMDVRYFANRALQKTVQLVGA</sequence>
<feature type="domain" description="Phosphatase PP2A regulatory subunit A/Splicing factor 3B subunit 1-like HEAT repeat" evidence="4">
    <location>
        <begin position="276"/>
        <end position="352"/>
    </location>
</feature>
<feature type="repeat" description="HEAT" evidence="3">
    <location>
        <begin position="243"/>
        <end position="281"/>
    </location>
</feature>
<gene>
    <name evidence="5" type="ORF">EXIGLDRAFT_734609</name>
</gene>
<dbReference type="InterPro" id="IPR016024">
    <property type="entry name" value="ARM-type_fold"/>
</dbReference>
<dbReference type="PANTHER" id="PTHR10648:SF4">
    <property type="entry name" value="PROTEIN PHOSPHATASE 2 (FORMERLY 2A), REGULATORY SUBUNIT A, BETA ISOFORM-RELATED"/>
    <property type="match status" value="1"/>
</dbReference>
<dbReference type="Gene3D" id="1.25.10.10">
    <property type="entry name" value="Leucine-rich Repeat Variant"/>
    <property type="match status" value="1"/>
</dbReference>
<accession>A0A165PPQ1</accession>
<dbReference type="InterPro" id="IPR021133">
    <property type="entry name" value="HEAT_type_2"/>
</dbReference>
<dbReference type="InterPro" id="IPR011989">
    <property type="entry name" value="ARM-like"/>
</dbReference>
<proteinExistence type="inferred from homology"/>
<dbReference type="Pfam" id="PF13646">
    <property type="entry name" value="HEAT_2"/>
    <property type="match status" value="1"/>
</dbReference>
<feature type="repeat" description="HEAT" evidence="3">
    <location>
        <begin position="400"/>
        <end position="438"/>
    </location>
</feature>
<dbReference type="InterPro" id="IPR054573">
    <property type="entry name" value="PP2A/SF3B1-like_HEAT"/>
</dbReference>
<dbReference type="GO" id="GO:0005829">
    <property type="term" value="C:cytosol"/>
    <property type="evidence" value="ECO:0007669"/>
    <property type="project" value="TreeGrafter"/>
</dbReference>
<evidence type="ECO:0000259" key="4">
    <source>
        <dbReference type="Pfam" id="PF22646"/>
    </source>
</evidence>
<dbReference type="PROSITE" id="PS50077">
    <property type="entry name" value="HEAT_REPEAT"/>
    <property type="match status" value="8"/>
</dbReference>
<dbReference type="SUPFAM" id="SSF48371">
    <property type="entry name" value="ARM repeat"/>
    <property type="match status" value="1"/>
</dbReference>
<dbReference type="FunFam" id="1.25.10.10:FF:000062">
    <property type="entry name" value="Serine/threonine-protein phosphatase 2A regulatory subunit A alpha isoform"/>
    <property type="match status" value="1"/>
</dbReference>
<evidence type="ECO:0000313" key="5">
    <source>
        <dbReference type="EMBL" id="KZW02489.1"/>
    </source>
</evidence>
<dbReference type="Pfam" id="PF22646">
    <property type="entry name" value="PPP2R1A-like_HEAT"/>
    <property type="match status" value="1"/>
</dbReference>
<feature type="repeat" description="HEAT" evidence="3">
    <location>
        <begin position="282"/>
        <end position="320"/>
    </location>
</feature>
<evidence type="ECO:0000256" key="3">
    <source>
        <dbReference type="PROSITE-ProRule" id="PRU00103"/>
    </source>
</evidence>
<dbReference type="OrthoDB" id="340346at2759"/>
<feature type="repeat" description="HEAT" evidence="3">
    <location>
        <begin position="204"/>
        <end position="242"/>
    </location>
</feature>
<protein>
    <submittedName>
        <fullName evidence="5">ARM repeat-containing protein</fullName>
    </submittedName>
</protein>
<keyword evidence="1" id="KW-0677">Repeat</keyword>
<feature type="repeat" description="HEAT" evidence="3">
    <location>
        <begin position="478"/>
        <end position="516"/>
    </location>
</feature>
<dbReference type="Proteomes" id="UP000077266">
    <property type="component" value="Unassembled WGS sequence"/>
</dbReference>